<dbReference type="PANTHER" id="PTHR43833:SF9">
    <property type="entry name" value="POTASSIUM CHANNEL PROTEIN YUGO-RELATED"/>
    <property type="match status" value="1"/>
</dbReference>
<keyword evidence="2" id="KW-0472">Membrane</keyword>
<dbReference type="InterPro" id="IPR036291">
    <property type="entry name" value="NAD(P)-bd_dom_sf"/>
</dbReference>
<organism evidence="5 6">
    <name type="scientific">Uliginosibacterium sediminicola</name>
    <dbReference type="NCBI Taxonomy" id="2024550"/>
    <lineage>
        <taxon>Bacteria</taxon>
        <taxon>Pseudomonadati</taxon>
        <taxon>Pseudomonadota</taxon>
        <taxon>Betaproteobacteria</taxon>
        <taxon>Rhodocyclales</taxon>
        <taxon>Zoogloeaceae</taxon>
        <taxon>Uliginosibacterium</taxon>
    </lineage>
</organism>
<evidence type="ECO:0000259" key="3">
    <source>
        <dbReference type="PROSITE" id="PS51201"/>
    </source>
</evidence>
<evidence type="ECO:0000256" key="2">
    <source>
        <dbReference type="SAM" id="Phobius"/>
    </source>
</evidence>
<accession>A0ABU9Z333</accession>
<evidence type="ECO:0000313" key="6">
    <source>
        <dbReference type="Proteomes" id="UP001410394"/>
    </source>
</evidence>
<dbReference type="SUPFAM" id="SSF81324">
    <property type="entry name" value="Voltage-gated potassium channels"/>
    <property type="match status" value="1"/>
</dbReference>
<evidence type="ECO:0000313" key="5">
    <source>
        <dbReference type="EMBL" id="MEN3070303.1"/>
    </source>
</evidence>
<proteinExistence type="predicted"/>
<dbReference type="SUPFAM" id="SSF51735">
    <property type="entry name" value="NAD(P)-binding Rossmann-fold domains"/>
    <property type="match status" value="1"/>
</dbReference>
<dbReference type="SUPFAM" id="SSF116726">
    <property type="entry name" value="TrkA C-terminal domain-like"/>
    <property type="match status" value="1"/>
</dbReference>
<comment type="subcellular location">
    <subcellularLocation>
        <location evidence="1">Cell membrane</location>
        <topology evidence="1">Multi-pass membrane protein</topology>
    </subcellularLocation>
</comment>
<dbReference type="RefSeq" id="WP_345921078.1">
    <property type="nucleotide sequence ID" value="NZ_JBDIVE010000011.1"/>
</dbReference>
<evidence type="ECO:0000259" key="4">
    <source>
        <dbReference type="PROSITE" id="PS51202"/>
    </source>
</evidence>
<evidence type="ECO:0000256" key="1">
    <source>
        <dbReference type="ARBA" id="ARBA00004651"/>
    </source>
</evidence>
<dbReference type="InterPro" id="IPR013099">
    <property type="entry name" value="K_chnl_dom"/>
</dbReference>
<dbReference type="InterPro" id="IPR050721">
    <property type="entry name" value="Trk_Ktr_HKT_K-transport"/>
</dbReference>
<keyword evidence="2" id="KW-1133">Transmembrane helix</keyword>
<dbReference type="PROSITE" id="PS51202">
    <property type="entry name" value="RCK_C"/>
    <property type="match status" value="1"/>
</dbReference>
<dbReference type="PANTHER" id="PTHR43833">
    <property type="entry name" value="POTASSIUM CHANNEL PROTEIN 2-RELATED-RELATED"/>
    <property type="match status" value="1"/>
</dbReference>
<sequence>MNRASTHRPIQSVQLKRILRRIYVALGVLLAIAFVGTLGFRIIEGPEGSLSDAIYMTLITITTVGYGEVVPLHTFGERMFAGFISLVGFGNLTFLFTSLTVFFLESDLDLSLRRRRMEKQIKRLTGHYIVCGFGRVGRNVATELIATQRKFVAIDHVETQMDTQAERFPELVFLHGDASDDDLLVSAGIAEAAGVFAVTGDDSRNLMITITAKQLNPQIRVVARCHEVRNIEKLRKAGANAVVSPDFTGGMRIASLMLRPHVVSFLDEMLRSEHSVRVEEVALPADFTPCSLGSLALSHPDYVLIAVRTGKDWIFNPPADFILQPSHAVISMASPSGRLALEQALQR</sequence>
<reference evidence="5 6" key="1">
    <citation type="journal article" date="2018" name="Int. J. Syst. Evol. Microbiol.">
        <title>Uliginosibacterium sediminicola sp. nov., isolated from freshwater sediment.</title>
        <authorList>
            <person name="Hwang W.M."/>
            <person name="Kim S.M."/>
            <person name="Kang K."/>
            <person name="Ahn T.Y."/>
        </authorList>
    </citation>
    <scope>NUCLEOTIDE SEQUENCE [LARGE SCALE GENOMIC DNA]</scope>
    <source>
        <strain evidence="5 6">M1-21</strain>
    </source>
</reference>
<dbReference type="InterPro" id="IPR006037">
    <property type="entry name" value="RCK_C"/>
</dbReference>
<dbReference type="PROSITE" id="PS51201">
    <property type="entry name" value="RCK_N"/>
    <property type="match status" value="1"/>
</dbReference>
<feature type="transmembrane region" description="Helical" evidence="2">
    <location>
        <begin position="80"/>
        <end position="104"/>
    </location>
</feature>
<feature type="transmembrane region" description="Helical" evidence="2">
    <location>
        <begin position="21"/>
        <end position="43"/>
    </location>
</feature>
<keyword evidence="2" id="KW-0812">Transmembrane</keyword>
<protein>
    <submittedName>
        <fullName evidence="5">NAD-binding protein</fullName>
    </submittedName>
</protein>
<dbReference type="Pfam" id="PF02254">
    <property type="entry name" value="TrkA_N"/>
    <property type="match status" value="1"/>
</dbReference>
<gene>
    <name evidence="5" type="ORF">ABDB84_17595</name>
</gene>
<dbReference type="Proteomes" id="UP001410394">
    <property type="component" value="Unassembled WGS sequence"/>
</dbReference>
<dbReference type="Pfam" id="PF07885">
    <property type="entry name" value="Ion_trans_2"/>
    <property type="match status" value="1"/>
</dbReference>
<dbReference type="InterPro" id="IPR036721">
    <property type="entry name" value="RCK_C_sf"/>
</dbReference>
<comment type="caution">
    <text evidence="5">The sequence shown here is derived from an EMBL/GenBank/DDBJ whole genome shotgun (WGS) entry which is preliminary data.</text>
</comment>
<feature type="domain" description="RCK C-terminal" evidence="4">
    <location>
        <begin position="266"/>
        <end position="347"/>
    </location>
</feature>
<dbReference type="InterPro" id="IPR003148">
    <property type="entry name" value="RCK_N"/>
</dbReference>
<dbReference type="EMBL" id="JBDIVE010000011">
    <property type="protein sequence ID" value="MEN3070303.1"/>
    <property type="molecule type" value="Genomic_DNA"/>
</dbReference>
<dbReference type="Gene3D" id="3.40.50.720">
    <property type="entry name" value="NAD(P)-binding Rossmann-like Domain"/>
    <property type="match status" value="1"/>
</dbReference>
<name>A0ABU9Z333_9RHOO</name>
<feature type="domain" description="RCK N-terminal" evidence="3">
    <location>
        <begin position="125"/>
        <end position="244"/>
    </location>
</feature>
<dbReference type="Gene3D" id="1.10.287.70">
    <property type="match status" value="1"/>
</dbReference>
<keyword evidence="6" id="KW-1185">Reference proteome</keyword>